<reference evidence="7" key="1">
    <citation type="submission" date="2016-01" db="EMBL/GenBank/DDBJ databases">
        <authorList>
            <person name="Peeters C."/>
        </authorList>
    </citation>
    <scope>NUCLEOTIDE SEQUENCE [LARGE SCALE GENOMIC DNA]</scope>
    <source>
        <strain evidence="7">LMG 22940</strain>
    </source>
</reference>
<evidence type="ECO:0000313" key="7">
    <source>
        <dbReference type="EMBL" id="SAL24953.1"/>
    </source>
</evidence>
<dbReference type="EMBL" id="FCON02000008">
    <property type="protein sequence ID" value="SAL24953.1"/>
    <property type="molecule type" value="Genomic_DNA"/>
</dbReference>
<dbReference type="InterPro" id="IPR036318">
    <property type="entry name" value="FAD-bd_PCMH-like_sf"/>
</dbReference>
<keyword evidence="5" id="KW-0411">Iron-sulfur</keyword>
<dbReference type="InterPro" id="IPR016169">
    <property type="entry name" value="FAD-bd_PCMH_sub2"/>
</dbReference>
<evidence type="ECO:0000256" key="4">
    <source>
        <dbReference type="ARBA" id="ARBA00023004"/>
    </source>
</evidence>
<dbReference type="GO" id="GO:0016491">
    <property type="term" value="F:oxidoreductase activity"/>
    <property type="evidence" value="ECO:0007669"/>
    <property type="project" value="UniProtKB-ARBA"/>
</dbReference>
<evidence type="ECO:0000256" key="5">
    <source>
        <dbReference type="ARBA" id="ARBA00023014"/>
    </source>
</evidence>
<dbReference type="InterPro" id="IPR022153">
    <property type="entry name" value="DUF3683"/>
</dbReference>
<dbReference type="Gene3D" id="3.30.465.10">
    <property type="match status" value="1"/>
</dbReference>
<evidence type="ECO:0000313" key="8">
    <source>
        <dbReference type="Proteomes" id="UP000054770"/>
    </source>
</evidence>
<dbReference type="InterPro" id="IPR051914">
    <property type="entry name" value="FAD-linked_OxidoTrans_Type4"/>
</dbReference>
<dbReference type="Pfam" id="PF13183">
    <property type="entry name" value="Fer4_8"/>
    <property type="match status" value="1"/>
</dbReference>
<dbReference type="SUPFAM" id="SSF46548">
    <property type="entry name" value="alpha-helical ferredoxin"/>
    <property type="match status" value="1"/>
</dbReference>
<evidence type="ECO:0000256" key="3">
    <source>
        <dbReference type="ARBA" id="ARBA00022827"/>
    </source>
</evidence>
<dbReference type="PANTHER" id="PTHR42934">
    <property type="entry name" value="GLYCOLATE OXIDASE SUBUNIT GLCD"/>
    <property type="match status" value="1"/>
</dbReference>
<keyword evidence="8" id="KW-1185">Reference proteome</keyword>
<dbReference type="PROSITE" id="PS00198">
    <property type="entry name" value="4FE4S_FER_1"/>
    <property type="match status" value="1"/>
</dbReference>
<dbReference type="Pfam" id="PF11880">
    <property type="entry name" value="DUF3400"/>
    <property type="match status" value="1"/>
</dbReference>
<dbReference type="InterPro" id="IPR021817">
    <property type="entry name" value="DUF3400"/>
</dbReference>
<dbReference type="PROSITE" id="PS51387">
    <property type="entry name" value="FAD_PCMH"/>
    <property type="match status" value="1"/>
</dbReference>
<dbReference type="InterPro" id="IPR016164">
    <property type="entry name" value="FAD-linked_Oxase-like_C"/>
</dbReference>
<evidence type="ECO:0000256" key="1">
    <source>
        <dbReference type="ARBA" id="ARBA00022630"/>
    </source>
</evidence>
<keyword evidence="2" id="KW-0479">Metal-binding</keyword>
<protein>
    <submittedName>
        <fullName evidence="7">Oxidoreductase</fullName>
    </submittedName>
</protein>
<dbReference type="Gene3D" id="3.30.70.2740">
    <property type="match status" value="1"/>
</dbReference>
<dbReference type="SUPFAM" id="SSF55103">
    <property type="entry name" value="FAD-linked oxidases, C-terminal domain"/>
    <property type="match status" value="1"/>
</dbReference>
<dbReference type="InterPro" id="IPR004017">
    <property type="entry name" value="Cys_rich_dom"/>
</dbReference>
<dbReference type="InterPro" id="IPR009051">
    <property type="entry name" value="Helical_ferredxn"/>
</dbReference>
<keyword evidence="3" id="KW-0274">FAD</keyword>
<dbReference type="InterPro" id="IPR016166">
    <property type="entry name" value="FAD-bd_PCMH"/>
</dbReference>
<sequence length="1373" mass="152069">MRRLTEPSNMNAPQAFDPNGAAAAAALDLEPRLREIPYNYTSFSDREIVMRLLGDEAWAALDVLRNERRTGRSARMLYEVLGDIWVVRRNPYLQDDLLDNPKRRALLVEALNHRLHEIEKRRKDDLSEHGDTAGHDRAKRVEILVSAARRAVDDFADEFGRMAELRRRASKVLGKCTQKDNIKFDGLSRVSHVTDATDWRVEYPFVVLTPDTEQEIAGLIKACFELGLTVIPRGGGTGYTGGAIPLTPFSAVINTEKLEQLGPVEMTDLPGVDHKVATIFSGAGVVTRRVTEAAEQAGFVFAVDPTSLDASCVGGNVAMNAGGKKAVLWGTALDNLAWWRMVDPEGNWLEVTRLEHNCGKIHDIPVARFRLDWFDGTRAPGEKLLRTESLDIEGKTFRKEGLGKDVTDKFLSGLPGVQKEGCDGLITSARWILHKMPAHTRTVCLEFFGQARDAIPSIVEIKDYLFETSKQGGAILAGLEHLDERYLRAVGYATKSKRNAFPKMVLIGDIVGDDADAVAHATSEVVRMANGKSGEGFVAVNAEARKRFWLDRSRTAAIAKHTNAFKINEDVVIPLNRMGEYTDGIERINIELSIKNKLQLVDALEAFFKTGKLPLGKSDDANEIPSAELLEDRVQQALDLLKRVKARWTFVGDKLDMSLREAQHYMVGLGYESLAEKFADRVDVQPGANVFHVAQDRTVRISWKQEIRAELRQIFNGGEFKPILDEAQNIHKQVLRGRVFVALHMHAGDGNVHTNIPVNSDNYEMLQDAHRAVARIMKLARSLDGVISGEHGIGITKLEFLTEDEISEFRAYKQRVDPNGRFNAGKLLAGADLRNAYTPSFGLMGYESLIMQQSDIGAISDSIKDCLRCGKCKPVCATHVPRANLLYSPRNKILATSLLIEAFLYEEQTRRGVSIKHWDEFNDVADHCTVCHKCVTPCPVKIDFGDVTMNMRNLLRKMGKKKFNPGNAAGMFFLNATNPQTINIARTAMMGVGYKAQRLGNDLLKKFAKKQTAHPPATVGKPPVVTQVIHFMNKKMPGNLPKKTARALLDIEDNKIVPIIRNPKSTTVDSEAVFYFPGCGSERLFSQVGLATQAMLWEAGVQTVLPPGYLCCGYPQRGSGQYDKAEQIVTDNRVLFHRVANTLNYLDIKTVVVSCGTCYDQLAGYEFEKIFPGCRIIDIHEFLLEKNIRLEGAKGTRYMYHDPCHSPIKTMDPVKLVNELMGSKNDGYKIEKNDRCCGESGTLAVTRPDISTQVRFRKEEEIRKGAAKLRDIPVLAEAGANGVDPANAAAPGLASPAGASVLKAGDGPQSNGTDVKILTSCPSCLQGLARYNEDANIEADYIVVEIARKVLGENWMAEYVARANDGGIERVLV</sequence>
<dbReference type="GO" id="GO:0071949">
    <property type="term" value="F:FAD binding"/>
    <property type="evidence" value="ECO:0007669"/>
    <property type="project" value="InterPro"/>
</dbReference>
<dbReference type="GO" id="GO:0051536">
    <property type="term" value="F:iron-sulfur cluster binding"/>
    <property type="evidence" value="ECO:0007669"/>
    <property type="project" value="UniProtKB-KW"/>
</dbReference>
<dbReference type="InterPro" id="IPR004113">
    <property type="entry name" value="FAD-bd_oxidored_4_C"/>
</dbReference>
<dbReference type="SUPFAM" id="SSF56176">
    <property type="entry name" value="FAD-binding/transporter-associated domain-like"/>
    <property type="match status" value="1"/>
</dbReference>
<name>A0A158FZ69_9BURK</name>
<dbReference type="InterPro" id="IPR006094">
    <property type="entry name" value="Oxid_FAD_bind_N"/>
</dbReference>
<gene>
    <name evidence="7" type="ORF">AWB68_01108</name>
</gene>
<feature type="domain" description="FAD-binding PCMH-type" evidence="6">
    <location>
        <begin position="200"/>
        <end position="436"/>
    </location>
</feature>
<keyword evidence="4" id="KW-0408">Iron</keyword>
<dbReference type="InterPro" id="IPR017900">
    <property type="entry name" value="4Fe4S_Fe_S_CS"/>
</dbReference>
<organism evidence="7 8">
    <name type="scientific">Caballeronia choica</name>
    <dbReference type="NCBI Taxonomy" id="326476"/>
    <lineage>
        <taxon>Bacteria</taxon>
        <taxon>Pseudomonadati</taxon>
        <taxon>Pseudomonadota</taxon>
        <taxon>Betaproteobacteria</taxon>
        <taxon>Burkholderiales</taxon>
        <taxon>Burkholderiaceae</taxon>
        <taxon>Caballeronia</taxon>
    </lineage>
</organism>
<dbReference type="Proteomes" id="UP000054770">
    <property type="component" value="Unassembled WGS sequence"/>
</dbReference>
<dbReference type="PANTHER" id="PTHR42934:SF2">
    <property type="entry name" value="GLYCOLATE OXIDASE SUBUNIT GLCD"/>
    <property type="match status" value="1"/>
</dbReference>
<keyword evidence="1" id="KW-0285">Flavoprotein</keyword>
<accession>A0A158FZ69</accession>
<dbReference type="Pfam" id="PF02913">
    <property type="entry name" value="FAD-oxidase_C"/>
    <property type="match status" value="2"/>
</dbReference>
<comment type="caution">
    <text evidence="7">The sequence shown here is derived from an EMBL/GenBank/DDBJ whole genome shotgun (WGS) entry which is preliminary data.</text>
</comment>
<dbReference type="InterPro" id="IPR017896">
    <property type="entry name" value="4Fe4S_Fe-S-bd"/>
</dbReference>
<evidence type="ECO:0000256" key="2">
    <source>
        <dbReference type="ARBA" id="ARBA00022723"/>
    </source>
</evidence>
<evidence type="ECO:0000259" key="6">
    <source>
        <dbReference type="PROSITE" id="PS51387"/>
    </source>
</evidence>
<dbReference type="Pfam" id="PF01565">
    <property type="entry name" value="FAD_binding_4"/>
    <property type="match status" value="1"/>
</dbReference>
<dbReference type="Gene3D" id="1.10.1060.10">
    <property type="entry name" value="Alpha-helical ferredoxin"/>
    <property type="match status" value="1"/>
</dbReference>
<proteinExistence type="predicted"/>
<dbReference type="Pfam" id="PF02754">
    <property type="entry name" value="CCG"/>
    <property type="match status" value="2"/>
</dbReference>
<dbReference type="GO" id="GO:0046872">
    <property type="term" value="F:metal ion binding"/>
    <property type="evidence" value="ECO:0007669"/>
    <property type="project" value="UniProtKB-KW"/>
</dbReference>
<dbReference type="Pfam" id="PF12447">
    <property type="entry name" value="DUF3683"/>
    <property type="match status" value="1"/>
</dbReference>